<evidence type="ECO:0000313" key="3">
    <source>
        <dbReference type="Proteomes" id="UP000249402"/>
    </source>
</evidence>
<dbReference type="SUPFAM" id="SSF140931">
    <property type="entry name" value="Fic-like"/>
    <property type="match status" value="1"/>
</dbReference>
<gene>
    <name evidence="2" type="ORF">BO80DRAFT_425392</name>
</gene>
<dbReference type="PANTHER" id="PTHR39426:SF1">
    <property type="entry name" value="HOMOLOGY TO DEATH-ON-CURING PROTEIN OF PHAGE P1"/>
    <property type="match status" value="1"/>
</dbReference>
<dbReference type="GO" id="GO:0016301">
    <property type="term" value="F:kinase activity"/>
    <property type="evidence" value="ECO:0007669"/>
    <property type="project" value="InterPro"/>
</dbReference>
<dbReference type="InterPro" id="IPR006440">
    <property type="entry name" value="Doc"/>
</dbReference>
<dbReference type="GeneID" id="37224372"/>
<dbReference type="VEuPathDB" id="FungiDB:BO80DRAFT_425392"/>
<dbReference type="OrthoDB" id="3049701at2759"/>
<dbReference type="InterPro" id="IPR053737">
    <property type="entry name" value="Type_II_TA_Toxin"/>
</dbReference>
<dbReference type="Proteomes" id="UP000249402">
    <property type="component" value="Unassembled WGS sequence"/>
</dbReference>
<reference evidence="2 3" key="1">
    <citation type="submission" date="2018-02" db="EMBL/GenBank/DDBJ databases">
        <title>The genomes of Aspergillus section Nigri reveals drivers in fungal speciation.</title>
        <authorList>
            <consortium name="DOE Joint Genome Institute"/>
            <person name="Vesth T.C."/>
            <person name="Nybo J."/>
            <person name="Theobald S."/>
            <person name="Brandl J."/>
            <person name="Frisvad J.C."/>
            <person name="Nielsen K.F."/>
            <person name="Lyhne E.K."/>
            <person name="Kogle M.E."/>
            <person name="Kuo A."/>
            <person name="Riley R."/>
            <person name="Clum A."/>
            <person name="Nolan M."/>
            <person name="Lipzen A."/>
            <person name="Salamov A."/>
            <person name="Henrissat B."/>
            <person name="Wiebenga A."/>
            <person name="De vries R.P."/>
            <person name="Grigoriev I.V."/>
            <person name="Mortensen U.H."/>
            <person name="Andersen M.R."/>
            <person name="Baker S.E."/>
        </authorList>
    </citation>
    <scope>NUCLEOTIDE SEQUENCE [LARGE SCALE GENOMIC DNA]</scope>
    <source>
        <strain evidence="2 3">CBS 121593</strain>
    </source>
</reference>
<name>A0A395GY81_9EURO</name>
<dbReference type="RefSeq" id="XP_025574899.1">
    <property type="nucleotide sequence ID" value="XM_025719507.1"/>
</dbReference>
<dbReference type="PANTHER" id="PTHR39426">
    <property type="entry name" value="HOMOLOGY TO DEATH-ON-CURING PROTEIN OF PHAGE P1"/>
    <property type="match status" value="1"/>
</dbReference>
<accession>A0A395GY81</accession>
<proteinExistence type="predicted"/>
<protein>
    <submittedName>
        <fullName evidence="2">DOC family protein</fullName>
    </submittedName>
</protein>
<dbReference type="EMBL" id="KZ824439">
    <property type="protein sequence ID" value="RAL00572.1"/>
    <property type="molecule type" value="Genomic_DNA"/>
</dbReference>
<organism evidence="2 3">
    <name type="scientific">Aspergillus ibericus CBS 121593</name>
    <dbReference type="NCBI Taxonomy" id="1448316"/>
    <lineage>
        <taxon>Eukaryota</taxon>
        <taxon>Fungi</taxon>
        <taxon>Dikarya</taxon>
        <taxon>Ascomycota</taxon>
        <taxon>Pezizomycotina</taxon>
        <taxon>Eurotiomycetes</taxon>
        <taxon>Eurotiomycetidae</taxon>
        <taxon>Eurotiales</taxon>
        <taxon>Aspergillaceae</taxon>
        <taxon>Aspergillus</taxon>
        <taxon>Aspergillus subgen. Circumdati</taxon>
    </lineage>
</organism>
<dbReference type="AlphaFoldDB" id="A0A395GY81"/>
<dbReference type="PROSITE" id="PS51459">
    <property type="entry name" value="FIDO"/>
    <property type="match status" value="1"/>
</dbReference>
<dbReference type="Gene3D" id="1.20.120.1870">
    <property type="entry name" value="Fic/DOC protein, Fido domain"/>
    <property type="match status" value="1"/>
</dbReference>
<evidence type="ECO:0000313" key="2">
    <source>
        <dbReference type="EMBL" id="RAL00572.1"/>
    </source>
</evidence>
<feature type="domain" description="Fido" evidence="1">
    <location>
        <begin position="9"/>
        <end position="130"/>
    </location>
</feature>
<evidence type="ECO:0000259" key="1">
    <source>
        <dbReference type="PROSITE" id="PS51459"/>
    </source>
</evidence>
<dbReference type="InterPro" id="IPR003812">
    <property type="entry name" value="Fido"/>
</dbReference>
<dbReference type="Pfam" id="PF02661">
    <property type="entry name" value="Fic"/>
    <property type="match status" value="1"/>
</dbReference>
<dbReference type="STRING" id="1448316.A0A395GY81"/>
<dbReference type="InterPro" id="IPR036597">
    <property type="entry name" value="Fido-like_dom_sf"/>
</dbReference>
<keyword evidence="3" id="KW-1185">Reference proteome</keyword>
<dbReference type="NCBIfam" id="TIGR01550">
    <property type="entry name" value="DOC_P1"/>
    <property type="match status" value="1"/>
</dbReference>
<sequence length="152" mass="16887">MSARTLQFLTVSQVQRLHARFVAPNALPVQPNMLESAVHSPMNMKHYAGVEDVFQLAANLAEKIMKNHAFQDGNKRTALLAADMFLKINGYYLQKVPFAEDIHNRGLANAHVAVVTNQWTAEQLGNYYKSVAVPLGPVTAEILEYKSSAAEY</sequence>